<reference evidence="9 10" key="1">
    <citation type="submission" date="2019-04" db="EMBL/GenBank/DDBJ databases">
        <title>Whole genome sequencing of Brevibacillus sp. TGS2-1.</title>
        <authorList>
            <person name="Choi A."/>
        </authorList>
    </citation>
    <scope>NUCLEOTIDE SEQUENCE [LARGE SCALE GENOMIC DNA]</scope>
    <source>
        <strain evidence="9 10">TGS2-1</strain>
    </source>
</reference>
<evidence type="ECO:0000256" key="2">
    <source>
        <dbReference type="ARBA" id="ARBA00022448"/>
    </source>
</evidence>
<dbReference type="GO" id="GO:0005886">
    <property type="term" value="C:plasma membrane"/>
    <property type="evidence" value="ECO:0007669"/>
    <property type="project" value="UniProtKB-SubCell"/>
</dbReference>
<proteinExistence type="predicted"/>
<evidence type="ECO:0000256" key="6">
    <source>
        <dbReference type="ARBA" id="ARBA00023136"/>
    </source>
</evidence>
<evidence type="ECO:0000256" key="1">
    <source>
        <dbReference type="ARBA" id="ARBA00004651"/>
    </source>
</evidence>
<feature type="transmembrane region" description="Helical" evidence="7">
    <location>
        <begin position="300"/>
        <end position="316"/>
    </location>
</feature>
<dbReference type="EMBL" id="SZNK01000001">
    <property type="protein sequence ID" value="TKI58010.1"/>
    <property type="molecule type" value="Genomic_DNA"/>
</dbReference>
<dbReference type="InterPro" id="IPR020846">
    <property type="entry name" value="MFS_dom"/>
</dbReference>
<dbReference type="PROSITE" id="PS00216">
    <property type="entry name" value="SUGAR_TRANSPORT_1"/>
    <property type="match status" value="1"/>
</dbReference>
<comment type="caution">
    <text evidence="9">The sequence shown here is derived from an EMBL/GenBank/DDBJ whole genome shotgun (WGS) entry which is preliminary data.</text>
</comment>
<feature type="transmembrane region" description="Helical" evidence="7">
    <location>
        <begin position="387"/>
        <end position="408"/>
    </location>
</feature>
<feature type="transmembrane region" description="Helical" evidence="7">
    <location>
        <begin position="142"/>
        <end position="161"/>
    </location>
</feature>
<keyword evidence="10" id="KW-1185">Reference proteome</keyword>
<dbReference type="AlphaFoldDB" id="A0A4U2YB84"/>
<evidence type="ECO:0000313" key="10">
    <source>
        <dbReference type="Proteomes" id="UP000307841"/>
    </source>
</evidence>
<evidence type="ECO:0000259" key="8">
    <source>
        <dbReference type="PROSITE" id="PS50850"/>
    </source>
</evidence>
<evidence type="ECO:0000313" key="9">
    <source>
        <dbReference type="EMBL" id="TKI58010.1"/>
    </source>
</evidence>
<keyword evidence="4 7" id="KW-0812">Transmembrane</keyword>
<accession>A0A4U2YB84</accession>
<feature type="transmembrane region" description="Helical" evidence="7">
    <location>
        <begin position="361"/>
        <end position="381"/>
    </location>
</feature>
<comment type="subcellular location">
    <subcellularLocation>
        <location evidence="1">Cell membrane</location>
        <topology evidence="1">Multi-pass membrane protein</topology>
    </subcellularLocation>
</comment>
<evidence type="ECO:0000256" key="4">
    <source>
        <dbReference type="ARBA" id="ARBA00022692"/>
    </source>
</evidence>
<dbReference type="PANTHER" id="PTHR23517:SF3">
    <property type="entry name" value="INTEGRAL MEMBRANE TRANSPORT PROTEIN"/>
    <property type="match status" value="1"/>
</dbReference>
<dbReference type="InterPro" id="IPR005829">
    <property type="entry name" value="Sugar_transporter_CS"/>
</dbReference>
<dbReference type="RefSeq" id="WP_137031485.1">
    <property type="nucleotide sequence ID" value="NZ_SZNK01000001.1"/>
</dbReference>
<evidence type="ECO:0000256" key="7">
    <source>
        <dbReference type="SAM" id="Phobius"/>
    </source>
</evidence>
<keyword evidence="2" id="KW-0813">Transport</keyword>
<feature type="transmembrane region" description="Helical" evidence="7">
    <location>
        <begin position="167"/>
        <end position="186"/>
    </location>
</feature>
<dbReference type="OrthoDB" id="9793283at2"/>
<dbReference type="GO" id="GO:0022857">
    <property type="term" value="F:transmembrane transporter activity"/>
    <property type="evidence" value="ECO:0007669"/>
    <property type="project" value="InterPro"/>
</dbReference>
<name>A0A4U2YB84_9BACL</name>
<dbReference type="InterPro" id="IPR050171">
    <property type="entry name" value="MFS_Transporters"/>
</dbReference>
<keyword evidence="6 7" id="KW-0472">Membrane</keyword>
<keyword evidence="3" id="KW-1003">Cell membrane</keyword>
<dbReference type="InterPro" id="IPR036259">
    <property type="entry name" value="MFS_trans_sf"/>
</dbReference>
<evidence type="ECO:0000256" key="5">
    <source>
        <dbReference type="ARBA" id="ARBA00022989"/>
    </source>
</evidence>
<sequence>MSFSQLHPNIRIRIVTSFLTRLVGNMIFPFMAIYFSAKLGPAITGVLLVLAVCAQILMGFYGGYLADRWGRKKGMVYGQWIQCFALFIMMAANSPWLDSAWLTFAMMLVQNASNGMINPAAEAMLIDVSTKENRTYMYSINYWSNNLSIALGSVVGGLLFATHRFELLLVLTVISFLTLVIIAFSIKESYQPKPMTHAGSRTGILRDMAASYKLVMTDRRFILFSLSGMLIFTPEFQTPNYIAVRLAQEFAPRSFGMFDWFTVELTGIKIFSLIQLENTLLVVLFSLAVTKLIKHLKEAPALYISGLMYIAGYSLIMYSNSLIVILAAVLISTMGELIHAPIRQTYLAQIVKDDLRSSYMAVNGLVVPSARIMGAVGITLGAVLPPYLMALLIFSLGILGVILTRSIVLQMDSKERLLPHAKEAAR</sequence>
<dbReference type="Proteomes" id="UP000307841">
    <property type="component" value="Unassembled WGS sequence"/>
</dbReference>
<keyword evidence="5 7" id="KW-1133">Transmembrane helix</keyword>
<dbReference type="Pfam" id="PF07690">
    <property type="entry name" value="MFS_1"/>
    <property type="match status" value="1"/>
</dbReference>
<feature type="transmembrane region" description="Helical" evidence="7">
    <location>
        <begin position="322"/>
        <end position="340"/>
    </location>
</feature>
<feature type="domain" description="Major facilitator superfamily (MFS) profile" evidence="8">
    <location>
        <begin position="1"/>
        <end position="412"/>
    </location>
</feature>
<feature type="transmembrane region" description="Helical" evidence="7">
    <location>
        <begin position="12"/>
        <end position="36"/>
    </location>
</feature>
<dbReference type="PROSITE" id="PS50850">
    <property type="entry name" value="MFS"/>
    <property type="match status" value="1"/>
</dbReference>
<dbReference type="SUPFAM" id="SSF103473">
    <property type="entry name" value="MFS general substrate transporter"/>
    <property type="match status" value="1"/>
</dbReference>
<feature type="transmembrane region" description="Helical" evidence="7">
    <location>
        <begin position="42"/>
        <end position="64"/>
    </location>
</feature>
<protein>
    <submittedName>
        <fullName evidence="9">MFS transporter</fullName>
    </submittedName>
</protein>
<gene>
    <name evidence="9" type="ORF">E8L90_22770</name>
</gene>
<feature type="transmembrane region" description="Helical" evidence="7">
    <location>
        <begin position="267"/>
        <end position="288"/>
    </location>
</feature>
<dbReference type="CDD" id="cd17329">
    <property type="entry name" value="MFS_MdtH_MDR_like"/>
    <property type="match status" value="1"/>
</dbReference>
<dbReference type="InterPro" id="IPR011701">
    <property type="entry name" value="MFS"/>
</dbReference>
<feature type="transmembrane region" description="Helical" evidence="7">
    <location>
        <begin position="221"/>
        <end position="247"/>
    </location>
</feature>
<evidence type="ECO:0000256" key="3">
    <source>
        <dbReference type="ARBA" id="ARBA00022475"/>
    </source>
</evidence>
<dbReference type="PANTHER" id="PTHR23517">
    <property type="entry name" value="RESISTANCE PROTEIN MDTM, PUTATIVE-RELATED-RELATED"/>
    <property type="match status" value="1"/>
</dbReference>
<dbReference type="Gene3D" id="1.20.1250.20">
    <property type="entry name" value="MFS general substrate transporter like domains"/>
    <property type="match status" value="1"/>
</dbReference>
<organism evidence="9 10">
    <name type="scientific">Brevibacillus antibioticus</name>
    <dbReference type="NCBI Taxonomy" id="2570228"/>
    <lineage>
        <taxon>Bacteria</taxon>
        <taxon>Bacillati</taxon>
        <taxon>Bacillota</taxon>
        <taxon>Bacilli</taxon>
        <taxon>Bacillales</taxon>
        <taxon>Paenibacillaceae</taxon>
        <taxon>Brevibacillus</taxon>
    </lineage>
</organism>